<organism evidence="1 2">
    <name type="scientific">Macrostomum lignano</name>
    <dbReference type="NCBI Taxonomy" id="282301"/>
    <lineage>
        <taxon>Eukaryota</taxon>
        <taxon>Metazoa</taxon>
        <taxon>Spiralia</taxon>
        <taxon>Lophotrochozoa</taxon>
        <taxon>Platyhelminthes</taxon>
        <taxon>Rhabditophora</taxon>
        <taxon>Macrostomorpha</taxon>
        <taxon>Macrostomida</taxon>
        <taxon>Macrostomidae</taxon>
        <taxon>Macrostomum</taxon>
    </lineage>
</organism>
<accession>A0A1I8G0Y5</accession>
<keyword evidence="1" id="KW-1185">Reference proteome</keyword>
<evidence type="ECO:0000313" key="2">
    <source>
        <dbReference type="WBParaSite" id="maker-uti_cns_0000574-snap-gene-0.3-mRNA-1"/>
    </source>
</evidence>
<proteinExistence type="predicted"/>
<reference evidence="2" key="1">
    <citation type="submission" date="2016-11" db="UniProtKB">
        <authorList>
            <consortium name="WormBaseParasite"/>
        </authorList>
    </citation>
    <scope>IDENTIFICATION</scope>
</reference>
<dbReference type="AlphaFoldDB" id="A0A1I8G0Y5"/>
<name>A0A1I8G0Y5_9PLAT</name>
<protein>
    <submittedName>
        <fullName evidence="2">Uncharacterized protein</fullName>
    </submittedName>
</protein>
<dbReference type="Proteomes" id="UP000095280">
    <property type="component" value="Unplaced"/>
</dbReference>
<sequence length="245" mass="27306">MASSKNVQALNSRLDAAYRSRVEELYRQQASRLAHIEQQKSETVKLLKSVKKRPSDREALSIKFLGPAPKSGHHRPDRPVEVRPSSPPSSAAAEAPAEPASIIEAPMQHRRQQTANPSTVASSSDPAVAVAAVELERAKTFANVEQQQPAATEDASLRRRQRSRSNRRRRARTPLPSKLERFYAQLDDTKHCCGLPVIDASQTAAAREFCLTLSRAEWRVRLAKIDPEYFKNADFHVDSDSESDS</sequence>
<evidence type="ECO:0000313" key="1">
    <source>
        <dbReference type="Proteomes" id="UP000095280"/>
    </source>
</evidence>
<dbReference type="WBParaSite" id="maker-uti_cns_0000574-snap-gene-0.3-mRNA-1">
    <property type="protein sequence ID" value="maker-uti_cns_0000574-snap-gene-0.3-mRNA-1"/>
    <property type="gene ID" value="maker-uti_cns_0000574-snap-gene-0.3"/>
</dbReference>